<sequence>CRRCCVPVSVRARWLRSWSCSGLLSRPLALSLSCSKVGYGKWIRSVVRACVRPRVLQSCRSCSPAVGERIHSPSPTPHANRTVVIILHTSPSLTIQRKCTENKNNNPSAILPQVGTCPPC</sequence>
<evidence type="ECO:0000313" key="1">
    <source>
        <dbReference type="EnsemblMetazoa" id="AQUA014586-PA"/>
    </source>
</evidence>
<reference evidence="1" key="1">
    <citation type="submission" date="2020-05" db="UniProtKB">
        <authorList>
            <consortium name="EnsemblMetazoa"/>
        </authorList>
    </citation>
    <scope>IDENTIFICATION</scope>
    <source>
        <strain evidence="1">SANGQUA</strain>
    </source>
</reference>
<accession>A0A182XRW7</accession>
<name>A0A182XRW7_ANOQN</name>
<protein>
    <submittedName>
        <fullName evidence="1">Uncharacterized protein</fullName>
    </submittedName>
</protein>
<organism evidence="1 2">
    <name type="scientific">Anopheles quadriannulatus</name>
    <name type="common">Mosquito</name>
    <dbReference type="NCBI Taxonomy" id="34691"/>
    <lineage>
        <taxon>Eukaryota</taxon>
        <taxon>Metazoa</taxon>
        <taxon>Ecdysozoa</taxon>
        <taxon>Arthropoda</taxon>
        <taxon>Hexapoda</taxon>
        <taxon>Insecta</taxon>
        <taxon>Pterygota</taxon>
        <taxon>Neoptera</taxon>
        <taxon>Endopterygota</taxon>
        <taxon>Diptera</taxon>
        <taxon>Nematocera</taxon>
        <taxon>Culicoidea</taxon>
        <taxon>Culicidae</taxon>
        <taxon>Anophelinae</taxon>
        <taxon>Anopheles</taxon>
    </lineage>
</organism>
<proteinExistence type="predicted"/>
<dbReference type="VEuPathDB" id="VectorBase:AQUA014586"/>
<keyword evidence="2" id="KW-1185">Reference proteome</keyword>
<evidence type="ECO:0000313" key="2">
    <source>
        <dbReference type="Proteomes" id="UP000076407"/>
    </source>
</evidence>
<dbReference type="EnsemblMetazoa" id="AQUA014586-RA">
    <property type="protein sequence ID" value="AQUA014586-PA"/>
    <property type="gene ID" value="AQUA014586"/>
</dbReference>
<dbReference type="Proteomes" id="UP000076407">
    <property type="component" value="Unassembled WGS sequence"/>
</dbReference>
<dbReference type="AlphaFoldDB" id="A0A182XRW7"/>